<dbReference type="SUPFAM" id="SSF81324">
    <property type="entry name" value="Voltage-gated potassium channels"/>
    <property type="match status" value="1"/>
</dbReference>
<reference evidence="4 5" key="1">
    <citation type="journal article" date="2015" name="Sci. Rep.">
        <title>Genome of the facultative scuticociliatosis pathogen Pseudocohnilembus persalinus provides insight into its virulence through horizontal gene transfer.</title>
        <authorList>
            <person name="Xiong J."/>
            <person name="Wang G."/>
            <person name="Cheng J."/>
            <person name="Tian M."/>
            <person name="Pan X."/>
            <person name="Warren A."/>
            <person name="Jiang C."/>
            <person name="Yuan D."/>
            <person name="Miao W."/>
        </authorList>
    </citation>
    <scope>NUCLEOTIDE SEQUENCE [LARGE SCALE GENOMIC DNA]</scope>
    <source>
        <strain evidence="4">36N120E</strain>
    </source>
</reference>
<dbReference type="Gene3D" id="1.10.287.70">
    <property type="match status" value="1"/>
</dbReference>
<feature type="compositionally biased region" description="Polar residues" evidence="1">
    <location>
        <begin position="385"/>
        <end position="410"/>
    </location>
</feature>
<dbReference type="GO" id="GO:0005886">
    <property type="term" value="C:plasma membrane"/>
    <property type="evidence" value="ECO:0007669"/>
    <property type="project" value="TreeGrafter"/>
</dbReference>
<dbReference type="GO" id="GO:0042391">
    <property type="term" value="P:regulation of membrane potential"/>
    <property type="evidence" value="ECO:0007669"/>
    <property type="project" value="TreeGrafter"/>
</dbReference>
<feature type="transmembrane region" description="Helical" evidence="2">
    <location>
        <begin position="125"/>
        <end position="149"/>
    </location>
</feature>
<sequence>MQDDKVVDLSSNYDSFIEYPQNEDVFLENQDQDTIEKQNDSHVEINKKRNVQISQSQQNIHNNSQHKNLENQFDNSQIYLISSSPNKSIQQSIYDNDLSYLYRDNRKLDSLGYGDIFPASNIERLFCIAITLIACGIFAYAVNMIGTIFQEKAQKEAGYNKKKFIAQQFMEIRNISQTQQVKVLKYLEYQFEQDQKQGNIQKGQDVLLEIPKNIREEVLMEFYSNILMKCKVLKRTFSKKFIQKLSLKMREIQLCPQEELYKSGQISDENCDYYVENIEQYFNDLEELENIEHTDQKCSQTSFVQISQNSESFSYLNSVSDQSSQTLQNNSYISGNKLNSVQLNSQNEAINQLDNLMQKSKASLQAQIEINQDSNKNWRTSLDSLNQTNRKKSSISIQGHKNKQQKTVQINGIREKSSDLYSDGKIRQKAKKAQFSQDSILKPSLKQIDNQNVQNLQQQQKRRKSVSKRTLMKSISRLQRGFTLNNYNNDSYFSTLEQFDSLKEYAHYKTYANYSVILARLESKRKQVFSSVFQKKKSPKFAHSIVLQNKDLSLFPQQVKLQYQLSGLSKQKK</sequence>
<feature type="region of interest" description="Disordered" evidence="1">
    <location>
        <begin position="385"/>
        <end position="414"/>
    </location>
</feature>
<evidence type="ECO:0000256" key="2">
    <source>
        <dbReference type="SAM" id="Phobius"/>
    </source>
</evidence>
<evidence type="ECO:0000259" key="3">
    <source>
        <dbReference type="Pfam" id="PF07885"/>
    </source>
</evidence>
<keyword evidence="5" id="KW-1185">Reference proteome</keyword>
<feature type="domain" description="Potassium channel" evidence="3">
    <location>
        <begin position="111"/>
        <end position="150"/>
    </location>
</feature>
<accession>A0A0V0QMJ4</accession>
<gene>
    <name evidence="4" type="ORF">PPERSA_02816</name>
</gene>
<organism evidence="4 5">
    <name type="scientific">Pseudocohnilembus persalinus</name>
    <name type="common">Ciliate</name>
    <dbReference type="NCBI Taxonomy" id="266149"/>
    <lineage>
        <taxon>Eukaryota</taxon>
        <taxon>Sar</taxon>
        <taxon>Alveolata</taxon>
        <taxon>Ciliophora</taxon>
        <taxon>Intramacronucleata</taxon>
        <taxon>Oligohymenophorea</taxon>
        <taxon>Scuticociliatia</taxon>
        <taxon>Philasterida</taxon>
        <taxon>Pseudocohnilembidae</taxon>
        <taxon>Pseudocohnilembus</taxon>
    </lineage>
</organism>
<proteinExistence type="predicted"/>
<keyword evidence="2" id="KW-0472">Membrane</keyword>
<dbReference type="AlphaFoldDB" id="A0A0V0QMJ4"/>
<keyword evidence="2" id="KW-0812">Transmembrane</keyword>
<evidence type="ECO:0000313" key="4">
    <source>
        <dbReference type="EMBL" id="KRX03437.1"/>
    </source>
</evidence>
<dbReference type="SUPFAM" id="SSF51206">
    <property type="entry name" value="cAMP-binding domain-like"/>
    <property type="match status" value="1"/>
</dbReference>
<dbReference type="EMBL" id="LDAU01000131">
    <property type="protein sequence ID" value="KRX03437.1"/>
    <property type="molecule type" value="Genomic_DNA"/>
</dbReference>
<keyword evidence="2" id="KW-1133">Transmembrane helix</keyword>
<evidence type="ECO:0000256" key="1">
    <source>
        <dbReference type="SAM" id="MobiDB-lite"/>
    </source>
</evidence>
<dbReference type="Pfam" id="PF07885">
    <property type="entry name" value="Ion_trans_2"/>
    <property type="match status" value="1"/>
</dbReference>
<dbReference type="InterPro" id="IPR050818">
    <property type="entry name" value="KCNH_animal-type"/>
</dbReference>
<dbReference type="InterPro" id="IPR018490">
    <property type="entry name" value="cNMP-bd_dom_sf"/>
</dbReference>
<dbReference type="Gene3D" id="2.60.120.10">
    <property type="entry name" value="Jelly Rolls"/>
    <property type="match status" value="1"/>
</dbReference>
<dbReference type="InterPro" id="IPR013099">
    <property type="entry name" value="K_chnl_dom"/>
</dbReference>
<dbReference type="GO" id="GO:0005249">
    <property type="term" value="F:voltage-gated potassium channel activity"/>
    <property type="evidence" value="ECO:0007669"/>
    <property type="project" value="TreeGrafter"/>
</dbReference>
<dbReference type="Proteomes" id="UP000054937">
    <property type="component" value="Unassembled WGS sequence"/>
</dbReference>
<protein>
    <submittedName>
        <fullName evidence="4">Cyclic nucleotide-binding protein</fullName>
    </submittedName>
</protein>
<dbReference type="PANTHER" id="PTHR10217">
    <property type="entry name" value="VOLTAGE AND LIGAND GATED POTASSIUM CHANNEL"/>
    <property type="match status" value="1"/>
</dbReference>
<dbReference type="InterPro" id="IPR014710">
    <property type="entry name" value="RmlC-like_jellyroll"/>
</dbReference>
<dbReference type="OrthoDB" id="433309at2759"/>
<dbReference type="InParanoid" id="A0A0V0QMJ4"/>
<evidence type="ECO:0000313" key="5">
    <source>
        <dbReference type="Proteomes" id="UP000054937"/>
    </source>
</evidence>
<comment type="caution">
    <text evidence="4">The sequence shown here is derived from an EMBL/GenBank/DDBJ whole genome shotgun (WGS) entry which is preliminary data.</text>
</comment>
<name>A0A0V0QMJ4_PSEPJ</name>
<dbReference type="PANTHER" id="PTHR10217:SF435">
    <property type="entry name" value="POTASSIUM VOLTAGE-GATED CHANNEL PROTEIN EAG"/>
    <property type="match status" value="1"/>
</dbReference>